<dbReference type="Proteomes" id="UP001497516">
    <property type="component" value="Chromosome 9"/>
</dbReference>
<organism evidence="1 2">
    <name type="scientific">Linum trigynum</name>
    <dbReference type="NCBI Taxonomy" id="586398"/>
    <lineage>
        <taxon>Eukaryota</taxon>
        <taxon>Viridiplantae</taxon>
        <taxon>Streptophyta</taxon>
        <taxon>Embryophyta</taxon>
        <taxon>Tracheophyta</taxon>
        <taxon>Spermatophyta</taxon>
        <taxon>Magnoliopsida</taxon>
        <taxon>eudicotyledons</taxon>
        <taxon>Gunneridae</taxon>
        <taxon>Pentapetalae</taxon>
        <taxon>rosids</taxon>
        <taxon>fabids</taxon>
        <taxon>Malpighiales</taxon>
        <taxon>Linaceae</taxon>
        <taxon>Linum</taxon>
    </lineage>
</organism>
<evidence type="ECO:0000313" key="1">
    <source>
        <dbReference type="EMBL" id="CAL1414509.1"/>
    </source>
</evidence>
<gene>
    <name evidence="1" type="ORF">LTRI10_LOCUS53664</name>
</gene>
<evidence type="ECO:0000313" key="2">
    <source>
        <dbReference type="Proteomes" id="UP001497516"/>
    </source>
</evidence>
<dbReference type="AlphaFoldDB" id="A0AAV2GUW5"/>
<reference evidence="1 2" key="1">
    <citation type="submission" date="2024-04" db="EMBL/GenBank/DDBJ databases">
        <authorList>
            <person name="Fracassetti M."/>
        </authorList>
    </citation>
    <scope>NUCLEOTIDE SEQUENCE [LARGE SCALE GENOMIC DNA]</scope>
</reference>
<sequence>MLNCDSLHRLDISSLELNKWLKLEVVMSIQNHDLSILDSELTSQPSQRLALDADGAEYLQCLLCTDAMKGRRERPDALARMLVPSSLVRRRVFMSPLCSCAHSRKQEHQHLMQLV</sequence>
<name>A0AAV2GUW5_9ROSI</name>
<keyword evidence="2" id="KW-1185">Reference proteome</keyword>
<protein>
    <submittedName>
        <fullName evidence="1">Uncharacterized protein</fullName>
    </submittedName>
</protein>
<proteinExistence type="predicted"/>
<accession>A0AAV2GUW5</accession>
<dbReference type="EMBL" id="OZ034822">
    <property type="protein sequence ID" value="CAL1414509.1"/>
    <property type="molecule type" value="Genomic_DNA"/>
</dbReference>